<dbReference type="InterPro" id="IPR002933">
    <property type="entry name" value="Peptidase_M20"/>
</dbReference>
<evidence type="ECO:0000256" key="2">
    <source>
        <dbReference type="PIRSR" id="PIRSR005962-1"/>
    </source>
</evidence>
<dbReference type="EMBL" id="BMLP01000001">
    <property type="protein sequence ID" value="GGO29008.1"/>
    <property type="molecule type" value="Genomic_DNA"/>
</dbReference>
<reference evidence="4 5" key="1">
    <citation type="journal article" date="2014" name="Int. J. Syst. Evol. Microbiol.">
        <title>Complete genome sequence of Corynebacterium casei LMG S-19264T (=DSM 44701T), isolated from a smear-ripened cheese.</title>
        <authorList>
            <consortium name="US DOE Joint Genome Institute (JGI-PGF)"/>
            <person name="Walter F."/>
            <person name="Albersmeier A."/>
            <person name="Kalinowski J."/>
            <person name="Ruckert C."/>
        </authorList>
    </citation>
    <scope>NUCLEOTIDE SEQUENCE [LARGE SCALE GENOMIC DNA]</scope>
    <source>
        <strain evidence="4 5">CGMCC 1.7029</strain>
    </source>
</reference>
<proteinExistence type="predicted"/>
<dbReference type="GO" id="GO:0016787">
    <property type="term" value="F:hydrolase activity"/>
    <property type="evidence" value="ECO:0007669"/>
    <property type="project" value="UniProtKB-KW"/>
</dbReference>
<feature type="binding site" evidence="2">
    <location>
        <position position="101"/>
    </location>
    <ligand>
        <name>Mn(2+)</name>
        <dbReference type="ChEBI" id="CHEBI:29035"/>
        <label>2</label>
    </ligand>
</feature>
<dbReference type="GO" id="GO:0046872">
    <property type="term" value="F:metal ion binding"/>
    <property type="evidence" value="ECO:0007669"/>
    <property type="project" value="UniProtKB-KW"/>
</dbReference>
<dbReference type="InterPro" id="IPR011650">
    <property type="entry name" value="Peptidase_M20_dimer"/>
</dbReference>
<keyword evidence="5" id="KW-1185">Reference proteome</keyword>
<feature type="binding site" evidence="2">
    <location>
        <position position="99"/>
    </location>
    <ligand>
        <name>Mn(2+)</name>
        <dbReference type="ChEBI" id="CHEBI:29035"/>
        <label>2</label>
    </ligand>
</feature>
<sequence>MTTGQDEITQLVAFRRALHRIPELSGNEARTAREVEAFTQASRPDQVIRALGGHGLALIYAGSEPGPTVMIRAELDALPIAETGPVEWRSAVPGKGHLCGHDGHMAILAGLALRLGWQRPSRGRVVLMFQPAEEDGSGAAAVIADARFPSIKPDFAFSLHNLPGLPLGHAVIEPGPANCASVGMRLAFAGRTAHAAEPHKAVSPAMTIARLVPALSALGTGGALDESFRLVTITHLSMGEPAFGITPGAGEVWATLRCLTDDGMSALKSAALALAEAEAQAAGLKLSVSWHDDFAASRNDPEATALMRAALMAAGLPVIPGEPMRASEDFGRFGATARSAMFWLGAGETHPALHAPDYDFPDSLIAPGLAAFERVIRDLLG</sequence>
<name>A0A917YI92_9RHOB</name>
<dbReference type="Pfam" id="PF07687">
    <property type="entry name" value="M20_dimer"/>
    <property type="match status" value="1"/>
</dbReference>
<dbReference type="NCBIfam" id="TIGR01891">
    <property type="entry name" value="amidohydrolases"/>
    <property type="match status" value="1"/>
</dbReference>
<dbReference type="PANTHER" id="PTHR11014:SF169">
    <property type="entry name" value="CLAN MH, FAMILY M20, PEPTIDASE T-LIKE METALLOPEPTIDASE"/>
    <property type="match status" value="1"/>
</dbReference>
<dbReference type="PIRSF" id="PIRSF005962">
    <property type="entry name" value="Pept_M20D_amidohydro"/>
    <property type="match status" value="1"/>
</dbReference>
<dbReference type="PANTHER" id="PTHR11014">
    <property type="entry name" value="PEPTIDASE M20 FAMILY MEMBER"/>
    <property type="match status" value="1"/>
</dbReference>
<protein>
    <submittedName>
        <fullName evidence="4">Amidohydrolase</fullName>
    </submittedName>
</protein>
<dbReference type="SUPFAM" id="SSF55031">
    <property type="entry name" value="Bacterial exopeptidase dimerisation domain"/>
    <property type="match status" value="1"/>
</dbReference>
<feature type="binding site" evidence="2">
    <location>
        <position position="354"/>
    </location>
    <ligand>
        <name>Mn(2+)</name>
        <dbReference type="ChEBI" id="CHEBI:29035"/>
        <label>2</label>
    </ligand>
</feature>
<evidence type="ECO:0000256" key="1">
    <source>
        <dbReference type="ARBA" id="ARBA00022801"/>
    </source>
</evidence>
<evidence type="ECO:0000259" key="3">
    <source>
        <dbReference type="Pfam" id="PF07687"/>
    </source>
</evidence>
<dbReference type="Gene3D" id="3.30.70.360">
    <property type="match status" value="1"/>
</dbReference>
<dbReference type="RefSeq" id="WP_146285039.1">
    <property type="nucleotide sequence ID" value="NZ_BMLP01000001.1"/>
</dbReference>
<dbReference type="AlphaFoldDB" id="A0A917YI92"/>
<evidence type="ECO:0000313" key="5">
    <source>
        <dbReference type="Proteomes" id="UP000598196"/>
    </source>
</evidence>
<comment type="cofactor">
    <cofactor evidence="2">
        <name>Mn(2+)</name>
        <dbReference type="ChEBI" id="CHEBI:29035"/>
    </cofactor>
    <text evidence="2">The Mn(2+) ion enhances activity.</text>
</comment>
<keyword evidence="2" id="KW-0464">Manganese</keyword>
<keyword evidence="1" id="KW-0378">Hydrolase</keyword>
<dbReference type="Proteomes" id="UP000598196">
    <property type="component" value="Unassembled WGS sequence"/>
</dbReference>
<comment type="caution">
    <text evidence="4">The sequence shown here is derived from an EMBL/GenBank/DDBJ whole genome shotgun (WGS) entry which is preliminary data.</text>
</comment>
<gene>
    <name evidence="4" type="ORF">GCM10010991_12390</name>
</gene>
<dbReference type="Gene3D" id="3.40.630.10">
    <property type="entry name" value="Zn peptidases"/>
    <property type="match status" value="1"/>
</dbReference>
<keyword evidence="2" id="KW-0479">Metal-binding</keyword>
<feature type="binding site" evidence="2">
    <location>
        <position position="134"/>
    </location>
    <ligand>
        <name>Mn(2+)</name>
        <dbReference type="ChEBI" id="CHEBI:29035"/>
        <label>2</label>
    </ligand>
</feature>
<feature type="domain" description="Peptidase M20 dimerisation" evidence="3">
    <location>
        <begin position="181"/>
        <end position="278"/>
    </location>
</feature>
<dbReference type="OrthoDB" id="9777385at2"/>
<dbReference type="InterPro" id="IPR036264">
    <property type="entry name" value="Bact_exopeptidase_dim_dom"/>
</dbReference>
<feature type="binding site" evidence="2">
    <location>
        <position position="160"/>
    </location>
    <ligand>
        <name>Mn(2+)</name>
        <dbReference type="ChEBI" id="CHEBI:29035"/>
        <label>2</label>
    </ligand>
</feature>
<organism evidence="4 5">
    <name type="scientific">Gemmobacter aquaticus</name>
    <dbReference type="NCBI Taxonomy" id="490185"/>
    <lineage>
        <taxon>Bacteria</taxon>
        <taxon>Pseudomonadati</taxon>
        <taxon>Pseudomonadota</taxon>
        <taxon>Alphaproteobacteria</taxon>
        <taxon>Rhodobacterales</taxon>
        <taxon>Paracoccaceae</taxon>
        <taxon>Gemmobacter</taxon>
    </lineage>
</organism>
<dbReference type="Pfam" id="PF01546">
    <property type="entry name" value="Peptidase_M20"/>
    <property type="match status" value="1"/>
</dbReference>
<dbReference type="InterPro" id="IPR017439">
    <property type="entry name" value="Amidohydrolase"/>
</dbReference>
<evidence type="ECO:0000313" key="4">
    <source>
        <dbReference type="EMBL" id="GGO29008.1"/>
    </source>
</evidence>
<dbReference type="SUPFAM" id="SSF53187">
    <property type="entry name" value="Zn-dependent exopeptidases"/>
    <property type="match status" value="1"/>
</dbReference>
<accession>A0A917YI92</accession>